<feature type="domain" description="Glutamine amidotransferase type-2" evidence="3">
    <location>
        <begin position="2"/>
        <end position="298"/>
    </location>
</feature>
<protein>
    <recommendedName>
        <fullName evidence="3">Glutamine amidotransferase type-2 domain-containing protein</fullName>
    </recommendedName>
</protein>
<keyword evidence="1" id="KW-0808">Transferase</keyword>
<dbReference type="PROSITE" id="PS51278">
    <property type="entry name" value="GATASE_TYPE_2"/>
    <property type="match status" value="1"/>
</dbReference>
<keyword evidence="2" id="KW-0315">Glutamine amidotransferase</keyword>
<accession>A0A1I6KYG3</accession>
<dbReference type="Gene3D" id="3.60.20.10">
    <property type="entry name" value="Glutamine Phosphoribosylpyrophosphate, subunit 1, domain 1"/>
    <property type="match status" value="2"/>
</dbReference>
<reference evidence="4 5" key="1">
    <citation type="submission" date="2016-10" db="EMBL/GenBank/DDBJ databases">
        <authorList>
            <person name="de Groot N.N."/>
        </authorList>
    </citation>
    <scope>NUCLEOTIDE SEQUENCE [LARGE SCALE GENOMIC DNA]</scope>
    <source>
        <strain evidence="4 5">743A</strain>
    </source>
</reference>
<dbReference type="InterPro" id="IPR029055">
    <property type="entry name" value="Ntn_hydrolases_N"/>
</dbReference>
<proteinExistence type="predicted"/>
<keyword evidence="5" id="KW-1185">Reference proteome</keyword>
<dbReference type="Pfam" id="PF13522">
    <property type="entry name" value="GATase_6"/>
    <property type="match status" value="1"/>
</dbReference>
<dbReference type="InterPro" id="IPR017932">
    <property type="entry name" value="GATase_2_dom"/>
</dbReference>
<evidence type="ECO:0000313" key="5">
    <source>
        <dbReference type="Proteomes" id="UP000199659"/>
    </source>
</evidence>
<evidence type="ECO:0000256" key="1">
    <source>
        <dbReference type="ARBA" id="ARBA00022679"/>
    </source>
</evidence>
<name>A0A1I6KYG3_9FIRM</name>
<dbReference type="STRING" id="37658.SAMN05661086_02902"/>
<evidence type="ECO:0000259" key="3">
    <source>
        <dbReference type="PROSITE" id="PS51278"/>
    </source>
</evidence>
<dbReference type="OrthoDB" id="9801213at2"/>
<dbReference type="RefSeq" id="WP_092562136.1">
    <property type="nucleotide sequence ID" value="NZ_FOYZ01000011.1"/>
</dbReference>
<dbReference type="SUPFAM" id="SSF56235">
    <property type="entry name" value="N-terminal nucleophile aminohydrolases (Ntn hydrolases)"/>
    <property type="match status" value="1"/>
</dbReference>
<evidence type="ECO:0000256" key="2">
    <source>
        <dbReference type="ARBA" id="ARBA00022962"/>
    </source>
</evidence>
<gene>
    <name evidence="4" type="ORF">SAMN05661086_02902</name>
</gene>
<sequence length="298" mass="32785">MCGIAGIISKNKSNISGKLLEMLNLIQHRGPDASGIAVFSKEDSVMLRVSMKQGSCIDKLREIIMGYGKIAEEKLILPGNSIPMAEFSLELAPEKVEDLHAAINLADGLAVHSIGNNIKVYKEGGRIENLVRKHSIEDTFCKHGIGHVRMATESAEDINAAHPFVSPFYSGLAIVHNGQFTNYFKMRRFLESKGAKFKTMNDSEAASHLIAYAMRENGGDLESALQYAKEQMDGIFCIIAATENQMGFVKDNLGIKPLLVVENDDFILLGSEQIEFTAIAEDVFAKEMEPGEVCVWNI</sequence>
<dbReference type="Proteomes" id="UP000199659">
    <property type="component" value="Unassembled WGS sequence"/>
</dbReference>
<dbReference type="EMBL" id="FOYZ01000011">
    <property type="protein sequence ID" value="SFR96244.1"/>
    <property type="molecule type" value="Genomic_DNA"/>
</dbReference>
<dbReference type="GO" id="GO:0016740">
    <property type="term" value="F:transferase activity"/>
    <property type="evidence" value="ECO:0007669"/>
    <property type="project" value="UniProtKB-KW"/>
</dbReference>
<dbReference type="AlphaFoldDB" id="A0A1I6KYG3"/>
<organism evidence="4 5">
    <name type="scientific">Anaeromicropila populeti</name>
    <dbReference type="NCBI Taxonomy" id="37658"/>
    <lineage>
        <taxon>Bacteria</taxon>
        <taxon>Bacillati</taxon>
        <taxon>Bacillota</taxon>
        <taxon>Clostridia</taxon>
        <taxon>Lachnospirales</taxon>
        <taxon>Lachnospiraceae</taxon>
        <taxon>Anaeromicropila</taxon>
    </lineage>
</organism>
<dbReference type="PANTHER" id="PTHR11907">
    <property type="entry name" value="AMIDOPHOSPHORIBOSYLTRANSFERASE"/>
    <property type="match status" value="1"/>
</dbReference>
<evidence type="ECO:0000313" key="4">
    <source>
        <dbReference type="EMBL" id="SFR96244.1"/>
    </source>
</evidence>